<proteinExistence type="predicted"/>
<feature type="transmembrane region" description="Helical" evidence="1">
    <location>
        <begin position="102"/>
        <end position="117"/>
    </location>
</feature>
<gene>
    <name evidence="2" type="ORF">H9Y05_14910</name>
</gene>
<accession>A0A8J6U156</accession>
<feature type="transmembrane region" description="Helical" evidence="1">
    <location>
        <begin position="271"/>
        <end position="291"/>
    </location>
</feature>
<feature type="transmembrane region" description="Helical" evidence="1">
    <location>
        <begin position="190"/>
        <end position="207"/>
    </location>
</feature>
<sequence length="596" mass="70381">MQFFNQLINKIPKWIYLPIFLLTITYDYYHSSDEHYHWSENNSKEIISSDGSGYYAYLPQFFIYGTSNFEFLTRVSEKTNNSKIMQGLGYVDWGKLPMTNKYFVGTAVCMSPFFVVADQYTKASNYERNGYSHPYEVSIAVAAFFFLLGGVVALYFFLRSYHLSIFTTLSSISLLVFCTNLKYYTLFEPAFSHVYSFGVIALFLWSCRKYVLSQASFFLFLLSLLLGLIVILRPVNLLIIIILPFLYPNFAAFKHDFFALFQKNRLLKTSFALFLFLVPVSLQFLTIYQQYGVWKFNGYTEEGFDNLFSPEIINVLFSFQKGLFVYTPALILCVIGLFKLYKKQRYLFWGWLLFFFIFTYITSSWWNWYYGGSLGMRPYVDIYAVMIIPFAFLFHYSFTVIQLLLVAAILVLFKHNTIQNDQKLHAIYHLSEMNYKRYWDVFLKTDNRFHWMYFRENFEIDETKLHPLSIYHYDFHTYTWKENFKNSFVSDNPISLLVIKGHLLVSSKYYQLSGEGFVQDQETLSSLKVVKYHQGEAEVLTENFYLGQVLDNNKWGEFKVQGELPQNLSADSISFEVVTNPKYNMRLRKLTICLYK</sequence>
<feature type="transmembrane region" description="Helical" evidence="1">
    <location>
        <begin position="323"/>
        <end position="341"/>
    </location>
</feature>
<comment type="caution">
    <text evidence="2">The sequence shown here is derived from an EMBL/GenBank/DDBJ whole genome shotgun (WGS) entry which is preliminary data.</text>
</comment>
<dbReference type="EMBL" id="JACVEL010000015">
    <property type="protein sequence ID" value="MBC9813763.1"/>
    <property type="molecule type" value="Genomic_DNA"/>
</dbReference>
<reference evidence="2" key="1">
    <citation type="submission" date="2020-09" db="EMBL/GenBank/DDBJ databases">
        <title>Taishania pollutisoli gen. nov., sp. nov., Isolated from Tetrabromobisphenol A-Contaminated Soil.</title>
        <authorList>
            <person name="Chen Q."/>
        </authorList>
    </citation>
    <scope>NUCLEOTIDE SEQUENCE</scope>
    <source>
        <strain evidence="2">CZZ-1</strain>
    </source>
</reference>
<keyword evidence="1" id="KW-1133">Transmembrane helix</keyword>
<feature type="transmembrane region" description="Helical" evidence="1">
    <location>
        <begin position="137"/>
        <end position="158"/>
    </location>
</feature>
<keyword evidence="1" id="KW-0812">Transmembrane</keyword>
<name>A0A8J6U156_9FLAO</name>
<evidence type="ECO:0000313" key="2">
    <source>
        <dbReference type="EMBL" id="MBC9813763.1"/>
    </source>
</evidence>
<dbReference type="Proteomes" id="UP000652681">
    <property type="component" value="Unassembled WGS sequence"/>
</dbReference>
<evidence type="ECO:0008006" key="4">
    <source>
        <dbReference type="Google" id="ProtNLM"/>
    </source>
</evidence>
<feature type="transmembrane region" description="Helical" evidence="1">
    <location>
        <begin position="214"/>
        <end position="232"/>
    </location>
</feature>
<evidence type="ECO:0000313" key="3">
    <source>
        <dbReference type="Proteomes" id="UP000652681"/>
    </source>
</evidence>
<keyword evidence="3" id="KW-1185">Reference proteome</keyword>
<dbReference type="AlphaFoldDB" id="A0A8J6U156"/>
<protein>
    <recommendedName>
        <fullName evidence="4">Glycosyltransferase RgtA/B/C/D-like domain-containing protein</fullName>
    </recommendedName>
</protein>
<feature type="transmembrane region" description="Helical" evidence="1">
    <location>
        <begin position="238"/>
        <end position="259"/>
    </location>
</feature>
<evidence type="ECO:0000256" key="1">
    <source>
        <dbReference type="SAM" id="Phobius"/>
    </source>
</evidence>
<keyword evidence="1" id="KW-0472">Membrane</keyword>
<feature type="transmembrane region" description="Helical" evidence="1">
    <location>
        <begin position="382"/>
        <end position="413"/>
    </location>
</feature>
<dbReference type="RefSeq" id="WP_216714745.1">
    <property type="nucleotide sequence ID" value="NZ_JACVEL010000015.1"/>
</dbReference>
<feature type="transmembrane region" description="Helical" evidence="1">
    <location>
        <begin position="348"/>
        <end position="370"/>
    </location>
</feature>
<organism evidence="2 3">
    <name type="scientific">Taishania pollutisoli</name>
    <dbReference type="NCBI Taxonomy" id="2766479"/>
    <lineage>
        <taxon>Bacteria</taxon>
        <taxon>Pseudomonadati</taxon>
        <taxon>Bacteroidota</taxon>
        <taxon>Flavobacteriia</taxon>
        <taxon>Flavobacteriales</taxon>
        <taxon>Crocinitomicaceae</taxon>
        <taxon>Taishania</taxon>
    </lineage>
</organism>